<protein>
    <submittedName>
        <fullName evidence="2">Uncharacterized protein</fullName>
    </submittedName>
</protein>
<dbReference type="AlphaFoldDB" id="A0A316DRE7"/>
<keyword evidence="1" id="KW-1133">Transmembrane helix</keyword>
<name>A0A316DRE7_9FLAO</name>
<feature type="transmembrane region" description="Helical" evidence="1">
    <location>
        <begin position="37"/>
        <end position="55"/>
    </location>
</feature>
<dbReference type="EMBL" id="QGGP01000002">
    <property type="protein sequence ID" value="PWK20032.1"/>
    <property type="molecule type" value="Genomic_DNA"/>
</dbReference>
<feature type="transmembrane region" description="Helical" evidence="1">
    <location>
        <begin position="5"/>
        <end position="25"/>
    </location>
</feature>
<accession>A0A316DRE7</accession>
<proteinExistence type="predicted"/>
<dbReference type="Proteomes" id="UP000245430">
    <property type="component" value="Unassembled WGS sequence"/>
</dbReference>
<organism evidence="2 3">
    <name type="scientific">Xanthomarina spongicola</name>
    <dbReference type="NCBI Taxonomy" id="570520"/>
    <lineage>
        <taxon>Bacteria</taxon>
        <taxon>Pseudomonadati</taxon>
        <taxon>Bacteroidota</taxon>
        <taxon>Flavobacteriia</taxon>
        <taxon>Flavobacteriales</taxon>
        <taxon>Flavobacteriaceae</taxon>
        <taxon>Xanthomarina</taxon>
    </lineage>
</organism>
<gene>
    <name evidence="2" type="ORF">LX78_01383</name>
</gene>
<keyword evidence="1" id="KW-0472">Membrane</keyword>
<keyword evidence="1" id="KW-0812">Transmembrane</keyword>
<keyword evidence="3" id="KW-1185">Reference proteome</keyword>
<evidence type="ECO:0000313" key="2">
    <source>
        <dbReference type="EMBL" id="PWK20032.1"/>
    </source>
</evidence>
<comment type="caution">
    <text evidence="2">The sequence shown here is derived from an EMBL/GenBank/DDBJ whole genome shotgun (WGS) entry which is preliminary data.</text>
</comment>
<reference evidence="2 3" key="1">
    <citation type="submission" date="2018-05" db="EMBL/GenBank/DDBJ databases">
        <title>Genomic Encyclopedia of Archaeal and Bacterial Type Strains, Phase II (KMG-II): from individual species to whole genera.</title>
        <authorList>
            <person name="Goeker M."/>
        </authorList>
    </citation>
    <scope>NUCLEOTIDE SEQUENCE [LARGE SCALE GENOMIC DNA]</scope>
    <source>
        <strain evidence="2 3">DSM 22637</strain>
    </source>
</reference>
<evidence type="ECO:0000313" key="3">
    <source>
        <dbReference type="Proteomes" id="UP000245430"/>
    </source>
</evidence>
<evidence type="ECO:0000256" key="1">
    <source>
        <dbReference type="SAM" id="Phobius"/>
    </source>
</evidence>
<sequence>MNKNILITLTFLLVLVGMFWIMPNIKVEIIGDFFEKLIKPLGVPISMAIGLRFGLLKYKEFSRKEEP</sequence>